<sequence length="241" mass="24880">MLMLLAAFAGLVRGYSGFGFAMILALGLLSVRSPADVIPVVLLLDLLCSAGLWPRALRDAHGPLTMRLVAGMGLAVPLGVVMWAWLPGEWLAPLIASLCLIGGVLVLRQPPTLTVLRNTALRAAFWAGLGSGLATTLASAGGPPLMLYLLRCGLSASALRATAILFFAASSGTALAAMGLSGLVGPTHLHLAATLLLPALVGNLLGQWLHARWEVCSLHRLGGALLVGLSAMSLWSSLAKP</sequence>
<proteinExistence type="inferred from homology"/>
<evidence type="ECO:0000256" key="8">
    <source>
        <dbReference type="RuleBase" id="RU363041"/>
    </source>
</evidence>
<dbReference type="PANTHER" id="PTHR30269">
    <property type="entry name" value="TRANSMEMBRANE PROTEIN YFCA"/>
    <property type="match status" value="1"/>
</dbReference>
<dbReference type="PANTHER" id="PTHR30269:SF37">
    <property type="entry name" value="MEMBRANE TRANSPORTER PROTEIN"/>
    <property type="match status" value="1"/>
</dbReference>
<dbReference type="AlphaFoldDB" id="A0A1G7Q250"/>
<feature type="transmembrane region" description="Helical" evidence="8">
    <location>
        <begin position="90"/>
        <end position="107"/>
    </location>
</feature>
<feature type="transmembrane region" description="Helical" evidence="8">
    <location>
        <begin position="37"/>
        <end position="57"/>
    </location>
</feature>
<organism evidence="9 10">
    <name type="scientific">Phytopseudomonas seleniipraecipitans</name>
    <dbReference type="NCBI Taxonomy" id="640205"/>
    <lineage>
        <taxon>Bacteria</taxon>
        <taxon>Pseudomonadati</taxon>
        <taxon>Pseudomonadota</taxon>
        <taxon>Gammaproteobacteria</taxon>
        <taxon>Pseudomonadales</taxon>
        <taxon>Pseudomonadaceae</taxon>
        <taxon>Phytopseudomonas</taxon>
    </lineage>
</organism>
<keyword evidence="4 8" id="KW-1003">Cell membrane</keyword>
<evidence type="ECO:0000256" key="2">
    <source>
        <dbReference type="ARBA" id="ARBA00009142"/>
    </source>
</evidence>
<feature type="transmembrane region" description="Helical" evidence="8">
    <location>
        <begin position="221"/>
        <end position="239"/>
    </location>
</feature>
<dbReference type="RefSeq" id="WP_092368876.1">
    <property type="nucleotide sequence ID" value="NZ_FNBM01000005.1"/>
</dbReference>
<feature type="transmembrane region" description="Helical" evidence="8">
    <location>
        <begin position="189"/>
        <end position="209"/>
    </location>
</feature>
<feature type="transmembrane region" description="Helical" evidence="8">
    <location>
        <begin position="64"/>
        <end position="84"/>
    </location>
</feature>
<evidence type="ECO:0000313" key="10">
    <source>
        <dbReference type="Proteomes" id="UP000243378"/>
    </source>
</evidence>
<evidence type="ECO:0000256" key="4">
    <source>
        <dbReference type="ARBA" id="ARBA00022475"/>
    </source>
</evidence>
<name>A0A1G7Q250_9GAMM</name>
<dbReference type="OrthoDB" id="5739612at2"/>
<keyword evidence="6 8" id="KW-1133">Transmembrane helix</keyword>
<accession>A0A1G7Q250</accession>
<feature type="transmembrane region" description="Helical" evidence="8">
    <location>
        <begin position="158"/>
        <end position="177"/>
    </location>
</feature>
<dbReference type="EMBL" id="FNBM01000005">
    <property type="protein sequence ID" value="SDF91989.1"/>
    <property type="molecule type" value="Genomic_DNA"/>
</dbReference>
<evidence type="ECO:0000256" key="5">
    <source>
        <dbReference type="ARBA" id="ARBA00022692"/>
    </source>
</evidence>
<dbReference type="InterPro" id="IPR002781">
    <property type="entry name" value="TM_pro_TauE-like"/>
</dbReference>
<dbReference type="InterPro" id="IPR052017">
    <property type="entry name" value="TSUP"/>
</dbReference>
<keyword evidence="7 8" id="KW-0472">Membrane</keyword>
<feature type="transmembrane region" description="Helical" evidence="8">
    <location>
        <begin position="119"/>
        <end position="138"/>
    </location>
</feature>
<dbReference type="Proteomes" id="UP000243378">
    <property type="component" value="Unassembled WGS sequence"/>
</dbReference>
<dbReference type="Pfam" id="PF01925">
    <property type="entry name" value="TauE"/>
    <property type="match status" value="1"/>
</dbReference>
<dbReference type="GO" id="GO:0005886">
    <property type="term" value="C:plasma membrane"/>
    <property type="evidence" value="ECO:0007669"/>
    <property type="project" value="UniProtKB-SubCell"/>
</dbReference>
<comment type="subcellular location">
    <subcellularLocation>
        <location evidence="1 8">Cell membrane</location>
        <topology evidence="1 8">Multi-pass membrane protein</topology>
    </subcellularLocation>
</comment>
<evidence type="ECO:0000313" key="9">
    <source>
        <dbReference type="EMBL" id="SDF91989.1"/>
    </source>
</evidence>
<gene>
    <name evidence="9" type="ORF">SAMN05216381_2754</name>
</gene>
<protein>
    <recommendedName>
        <fullName evidence="8">Probable membrane transporter protein</fullName>
    </recommendedName>
</protein>
<evidence type="ECO:0000256" key="7">
    <source>
        <dbReference type="ARBA" id="ARBA00023136"/>
    </source>
</evidence>
<keyword evidence="3" id="KW-0813">Transport</keyword>
<dbReference type="STRING" id="640205.SAMN05216381_2754"/>
<evidence type="ECO:0000256" key="6">
    <source>
        <dbReference type="ARBA" id="ARBA00022989"/>
    </source>
</evidence>
<keyword evidence="5 8" id="KW-0812">Transmembrane</keyword>
<comment type="similarity">
    <text evidence="2 8">Belongs to the 4-toluene sulfonate uptake permease (TSUP) (TC 2.A.102) family.</text>
</comment>
<evidence type="ECO:0000256" key="3">
    <source>
        <dbReference type="ARBA" id="ARBA00022448"/>
    </source>
</evidence>
<evidence type="ECO:0000256" key="1">
    <source>
        <dbReference type="ARBA" id="ARBA00004651"/>
    </source>
</evidence>
<reference evidence="9 10" key="1">
    <citation type="submission" date="2016-10" db="EMBL/GenBank/DDBJ databases">
        <authorList>
            <person name="de Groot N.N."/>
        </authorList>
    </citation>
    <scope>NUCLEOTIDE SEQUENCE [LARGE SCALE GENOMIC DNA]</scope>
    <source>
        <strain evidence="9 10">LMG 25475</strain>
    </source>
</reference>